<proteinExistence type="predicted"/>
<dbReference type="STRING" id="410332.SAMN04488550_4346"/>
<dbReference type="AlphaFoldDB" id="M3VAX9"/>
<reference evidence="1 2" key="1">
    <citation type="submission" date="2013-02" db="EMBL/GenBank/DDBJ databases">
        <title>Whole genome shotgun sequence of Gordonia malaquae NBRC 108250.</title>
        <authorList>
            <person name="Yoshida I."/>
            <person name="Hosoyama A."/>
            <person name="Tsuchikane K."/>
            <person name="Ando Y."/>
            <person name="Baba S."/>
            <person name="Ohji S."/>
            <person name="Hamada M."/>
            <person name="Tamura T."/>
            <person name="Yamazoe A."/>
            <person name="Yamazaki S."/>
            <person name="Fujita N."/>
        </authorList>
    </citation>
    <scope>NUCLEOTIDE SEQUENCE [LARGE SCALE GENOMIC DNA]</scope>
    <source>
        <strain evidence="1 2">NBRC 108250</strain>
    </source>
</reference>
<accession>M3VAX9</accession>
<organism evidence="1 2">
    <name type="scientific">Gordonia malaquae NBRC 108250</name>
    <dbReference type="NCBI Taxonomy" id="1223542"/>
    <lineage>
        <taxon>Bacteria</taxon>
        <taxon>Bacillati</taxon>
        <taxon>Actinomycetota</taxon>
        <taxon>Actinomycetes</taxon>
        <taxon>Mycobacteriales</taxon>
        <taxon>Gordoniaceae</taxon>
        <taxon>Gordonia</taxon>
    </lineage>
</organism>
<evidence type="ECO:0000313" key="1">
    <source>
        <dbReference type="EMBL" id="GAC79293.1"/>
    </source>
</evidence>
<keyword evidence="2" id="KW-1185">Reference proteome</keyword>
<dbReference type="EMBL" id="BAOP01000008">
    <property type="protein sequence ID" value="GAC79293.1"/>
    <property type="molecule type" value="Genomic_DNA"/>
</dbReference>
<gene>
    <name evidence="1" type="ORF">GM1_008_00550</name>
</gene>
<evidence type="ECO:0008006" key="3">
    <source>
        <dbReference type="Google" id="ProtNLM"/>
    </source>
</evidence>
<comment type="caution">
    <text evidence="1">The sequence shown here is derived from an EMBL/GenBank/DDBJ whole genome shotgun (WGS) entry which is preliminary data.</text>
</comment>
<name>M3VAX9_GORML</name>
<protein>
    <recommendedName>
        <fullName evidence="3">AbiEi antitoxin C-terminal domain-containing protein</fullName>
    </recommendedName>
</protein>
<sequence>MGDIDATYRLNMLIREQDGVLTRAQVLECGLDSGFVRQKLRRREWVVAVRGVYVTHTGPLSWRQRAWVAVLDASPSVLSHESALQAVQGGGSLPIHILVDVHRSVTKRKGVVVHYRADAAAVSMYNMHPPRIRLEEAIIDLAASAKSEAAVIARLSDAVQARLTTADRLLAALEARPRIARSAFLRDVLIDVRDGSLSVLEHGYLTRVERPHGLPKPTRQAETRSGRRGLRDVLYEEFGLIVELDGRTFHDTATGHDADLERDLDAAVWERRETLRVGYGQAFDRACTTAQKVGLVLNRLGWLDVPHPCRSKNCSIRQL</sequence>
<dbReference type="Proteomes" id="UP000035009">
    <property type="component" value="Unassembled WGS sequence"/>
</dbReference>
<evidence type="ECO:0000313" key="2">
    <source>
        <dbReference type="Proteomes" id="UP000035009"/>
    </source>
</evidence>
<dbReference type="eggNOG" id="COG5340">
    <property type="taxonomic scope" value="Bacteria"/>
</dbReference>
<dbReference type="OrthoDB" id="5146042at2"/>
<dbReference type="RefSeq" id="WP_008377608.1">
    <property type="nucleotide sequence ID" value="NZ_BAOP01000008.1"/>
</dbReference>